<dbReference type="PROSITE" id="PS00662">
    <property type="entry name" value="T2SP_E"/>
    <property type="match status" value="1"/>
</dbReference>
<dbReference type="Pfam" id="PF00437">
    <property type="entry name" value="T2SSE"/>
    <property type="match status" value="1"/>
</dbReference>
<dbReference type="InterPro" id="IPR027417">
    <property type="entry name" value="P-loop_NTPase"/>
</dbReference>
<dbReference type="EMBL" id="FLQX01000111">
    <property type="protein sequence ID" value="SBT06742.1"/>
    <property type="molecule type" value="Genomic_DNA"/>
</dbReference>
<sequence length="393" mass="43420">MILEKLFQVMADRQASDIFISAGAPIHIKIQGNTVPVNQQVMEPAMVDKIAAELMTPQQQDTFAATKEMNLSLGVPKLGNFRINLFRQRSSISIVVRYILGNIPLLDSLQLPSILAQLVMERRGLVLIVGSTGAGKSTTIASMLDHRNIHCAGHILTIEDPIEYLFRHKKSIVNQREIGMDTLGWNNALKNAMRQAPDCILIGEIRDQETMQAAIAYAQTGHLCLGTMHANNSYHALNRMINFFPIDTRASLYMDLSVSLKAIVSQRLVKGKDGKQVPAAEVLLNSTHVQELVERGDIPALKEAMEQSLAPGSQTFEQDLVRLYRSDVITLEEALSNADSPTNLSWLINNSETTAHPKTEEKHSETASDFLGPDPGAPSYKEFTLSLYDDDGT</sequence>
<dbReference type="InterPro" id="IPR050921">
    <property type="entry name" value="T4SS_GSP_E_ATPase"/>
</dbReference>
<organism evidence="4 5">
    <name type="scientific">Candidatus Accumulibacter aalborgensis</name>
    <dbReference type="NCBI Taxonomy" id="1860102"/>
    <lineage>
        <taxon>Bacteria</taxon>
        <taxon>Pseudomonadati</taxon>
        <taxon>Pseudomonadota</taxon>
        <taxon>Betaproteobacteria</taxon>
        <taxon>Candidatus Accumulibacter</taxon>
    </lineage>
</organism>
<evidence type="ECO:0000313" key="5">
    <source>
        <dbReference type="Proteomes" id="UP000199169"/>
    </source>
</evidence>
<evidence type="ECO:0000313" key="4">
    <source>
        <dbReference type="EMBL" id="SBT06742.1"/>
    </source>
</evidence>
<dbReference type="STRING" id="1860102.ACCAA_350118"/>
<dbReference type="GO" id="GO:0005524">
    <property type="term" value="F:ATP binding"/>
    <property type="evidence" value="ECO:0007669"/>
    <property type="project" value="InterPro"/>
</dbReference>
<dbReference type="RefSeq" id="WP_186407313.1">
    <property type="nucleotide sequence ID" value="NZ_FLQX01000111.1"/>
</dbReference>
<name>A0A1A8XQL9_9PROT</name>
<dbReference type="AlphaFoldDB" id="A0A1A8XQL9"/>
<dbReference type="SUPFAM" id="SSF52540">
    <property type="entry name" value="P-loop containing nucleoside triphosphate hydrolases"/>
    <property type="match status" value="1"/>
</dbReference>
<dbReference type="Gene3D" id="3.30.450.90">
    <property type="match status" value="1"/>
</dbReference>
<gene>
    <name evidence="4" type="ORF">ACCAA_350118</name>
</gene>
<dbReference type="PANTHER" id="PTHR30486">
    <property type="entry name" value="TWITCHING MOTILITY PROTEIN PILT"/>
    <property type="match status" value="1"/>
</dbReference>
<reference evidence="4 5" key="1">
    <citation type="submission" date="2016-06" db="EMBL/GenBank/DDBJ databases">
        <authorList>
            <person name="Kjaerup R.B."/>
            <person name="Dalgaard T.S."/>
            <person name="Juul-Madsen H.R."/>
        </authorList>
    </citation>
    <scope>NUCLEOTIDE SEQUENCE [LARGE SCALE GENOMIC DNA]</scope>
    <source>
        <strain evidence="4">3</strain>
    </source>
</reference>
<comment type="similarity">
    <text evidence="1">Belongs to the GSP E family.</text>
</comment>
<dbReference type="GO" id="GO:0016887">
    <property type="term" value="F:ATP hydrolysis activity"/>
    <property type="evidence" value="ECO:0007669"/>
    <property type="project" value="InterPro"/>
</dbReference>
<feature type="domain" description="Bacterial type II secretion system protein E" evidence="3">
    <location>
        <begin position="193"/>
        <end position="207"/>
    </location>
</feature>
<dbReference type="NCBIfam" id="TIGR01420">
    <property type="entry name" value="pilT_fam"/>
    <property type="match status" value="1"/>
</dbReference>
<evidence type="ECO:0000259" key="3">
    <source>
        <dbReference type="PROSITE" id="PS00662"/>
    </source>
</evidence>
<proteinExistence type="inferred from homology"/>
<feature type="compositionally biased region" description="Basic and acidic residues" evidence="2">
    <location>
        <begin position="355"/>
        <end position="366"/>
    </location>
</feature>
<dbReference type="InterPro" id="IPR001482">
    <property type="entry name" value="T2SS/T4SS_dom"/>
</dbReference>
<evidence type="ECO:0000256" key="1">
    <source>
        <dbReference type="ARBA" id="ARBA00006611"/>
    </source>
</evidence>
<accession>A0A1A8XQL9</accession>
<dbReference type="Gene3D" id="3.40.50.300">
    <property type="entry name" value="P-loop containing nucleotide triphosphate hydrolases"/>
    <property type="match status" value="1"/>
</dbReference>
<protein>
    <submittedName>
        <fullName evidence="4">Twitching motility protein</fullName>
    </submittedName>
</protein>
<dbReference type="PANTHER" id="PTHR30486:SF12">
    <property type="entry name" value="TYPE IV PILUS ATPASE PILU"/>
    <property type="match status" value="1"/>
</dbReference>
<dbReference type="Proteomes" id="UP000199169">
    <property type="component" value="Unassembled WGS sequence"/>
</dbReference>
<feature type="region of interest" description="Disordered" evidence="2">
    <location>
        <begin position="355"/>
        <end position="393"/>
    </location>
</feature>
<evidence type="ECO:0000256" key="2">
    <source>
        <dbReference type="SAM" id="MobiDB-lite"/>
    </source>
</evidence>
<keyword evidence="5" id="KW-1185">Reference proteome</keyword>
<dbReference type="CDD" id="cd01131">
    <property type="entry name" value="PilT"/>
    <property type="match status" value="1"/>
</dbReference>
<dbReference type="InterPro" id="IPR006321">
    <property type="entry name" value="PilT/PilU"/>
</dbReference>